<keyword evidence="10 11" id="KW-0961">Cell wall biogenesis/degradation</keyword>
<dbReference type="PRINTS" id="PR01806">
    <property type="entry name" value="VIRFACTRMVIN"/>
</dbReference>
<dbReference type="Pfam" id="PF03023">
    <property type="entry name" value="MurJ"/>
    <property type="match status" value="1"/>
</dbReference>
<comment type="similarity">
    <text evidence="9 10 11">Belongs to the MurJ/MviN family.</text>
</comment>
<evidence type="ECO:0000256" key="2">
    <source>
        <dbReference type="ARBA" id="ARBA00022475"/>
    </source>
</evidence>
<evidence type="ECO:0000256" key="6">
    <source>
        <dbReference type="ARBA" id="ARBA00022989"/>
    </source>
</evidence>
<dbReference type="GO" id="GO:0008360">
    <property type="term" value="P:regulation of cell shape"/>
    <property type="evidence" value="ECO:0007669"/>
    <property type="project" value="UniProtKB-UniRule"/>
</dbReference>
<evidence type="ECO:0000256" key="8">
    <source>
        <dbReference type="ARBA" id="ARBA00060041"/>
    </source>
</evidence>
<keyword evidence="10 11" id="KW-0813">Transport</keyword>
<dbReference type="HOGENOM" id="CLU_006797_5_0_7"/>
<dbReference type="HAMAP" id="MF_02078">
    <property type="entry name" value="MurJ_MviN"/>
    <property type="match status" value="1"/>
</dbReference>
<evidence type="ECO:0000313" key="12">
    <source>
        <dbReference type="EMBL" id="AFH99590.1"/>
    </source>
</evidence>
<organism evidence="12 13">
    <name type="scientific">Helicobacter pylori Shi169</name>
    <dbReference type="NCBI Taxonomy" id="1163741"/>
    <lineage>
        <taxon>Bacteria</taxon>
        <taxon>Pseudomonadati</taxon>
        <taxon>Campylobacterota</taxon>
        <taxon>Epsilonproteobacteria</taxon>
        <taxon>Campylobacterales</taxon>
        <taxon>Helicobacteraceae</taxon>
        <taxon>Helicobacter</taxon>
    </lineage>
</organism>
<keyword evidence="7 10" id="KW-0472">Membrane</keyword>
<proteinExistence type="inferred from homology"/>
<feature type="transmembrane region" description="Helical" evidence="10">
    <location>
        <begin position="428"/>
        <end position="447"/>
    </location>
</feature>
<dbReference type="RefSeq" id="WP_000913537.1">
    <property type="nucleotide sequence ID" value="NC_017740.1"/>
</dbReference>
<dbReference type="PATRIC" id="fig|1163741.3.peg.907"/>
<evidence type="ECO:0000256" key="4">
    <source>
        <dbReference type="ARBA" id="ARBA00022960"/>
    </source>
</evidence>
<evidence type="ECO:0000256" key="10">
    <source>
        <dbReference type="HAMAP-Rule" id="MF_02078"/>
    </source>
</evidence>
<evidence type="ECO:0000256" key="11">
    <source>
        <dbReference type="PIRNR" id="PIRNR002869"/>
    </source>
</evidence>
<comment type="caution">
    <text evidence="10">Lacks conserved residue(s) required for the propagation of feature annotation.</text>
</comment>
<evidence type="ECO:0000256" key="3">
    <source>
        <dbReference type="ARBA" id="ARBA00022692"/>
    </source>
</evidence>
<feature type="transmembrane region" description="Helical" evidence="10">
    <location>
        <begin position="283"/>
        <end position="304"/>
    </location>
</feature>
<dbReference type="UniPathway" id="UPA00219"/>
<evidence type="ECO:0000256" key="1">
    <source>
        <dbReference type="ARBA" id="ARBA00004651"/>
    </source>
</evidence>
<comment type="function">
    <text evidence="8 10 11">Involved in peptidoglycan biosynthesis. Transports lipid-linked peptidoglycan precursors from the inner to the outer leaflet of the cytoplasmic membrane.</text>
</comment>
<dbReference type="InterPro" id="IPR004268">
    <property type="entry name" value="MurJ"/>
</dbReference>
<comment type="pathway">
    <text evidence="10">Cell wall biogenesis; peptidoglycan biosynthesis.</text>
</comment>
<feature type="transmembrane region" description="Helical" evidence="10">
    <location>
        <begin position="363"/>
        <end position="385"/>
    </location>
</feature>
<feature type="transmembrane region" description="Helical" evidence="10">
    <location>
        <begin position="454"/>
        <end position="483"/>
    </location>
</feature>
<dbReference type="AlphaFoldDB" id="A0A0E0WE01"/>
<keyword evidence="2 10" id="KW-1003">Cell membrane</keyword>
<dbReference type="PANTHER" id="PTHR43486">
    <property type="entry name" value="LIPID II FLIPPASE MURJ-RELATED"/>
    <property type="match status" value="1"/>
</dbReference>
<name>A0A0E0WE01_HELPX</name>
<accession>A0A0E0WE01</accession>
<feature type="transmembrane region" description="Helical" evidence="10">
    <location>
        <begin position="76"/>
        <end position="97"/>
    </location>
</feature>
<keyword evidence="3 10" id="KW-0812">Transmembrane</keyword>
<evidence type="ECO:0000313" key="13">
    <source>
        <dbReference type="Proteomes" id="UP000005007"/>
    </source>
</evidence>
<dbReference type="PIRSF" id="PIRSF002869">
    <property type="entry name" value="MviN"/>
    <property type="match status" value="1"/>
</dbReference>
<feature type="transmembrane region" description="Helical" evidence="10">
    <location>
        <begin position="117"/>
        <end position="142"/>
    </location>
</feature>
<dbReference type="GO" id="GO:0005886">
    <property type="term" value="C:plasma membrane"/>
    <property type="evidence" value="ECO:0007669"/>
    <property type="project" value="UniProtKB-SubCell"/>
</dbReference>
<dbReference type="PANTHER" id="PTHR43486:SF1">
    <property type="entry name" value="LIPID II FLIPPASE MURJ-RELATED"/>
    <property type="match status" value="1"/>
</dbReference>
<feature type="transmembrane region" description="Helical" evidence="10">
    <location>
        <begin position="397"/>
        <end position="422"/>
    </location>
</feature>
<dbReference type="CDD" id="cd13123">
    <property type="entry name" value="MATE_MurJ_like"/>
    <property type="match status" value="1"/>
</dbReference>
<keyword evidence="4 10" id="KW-0133">Cell shape</keyword>
<gene>
    <name evidence="10" type="primary">murJ</name>
    <name evidence="12" type="ORF">HPSH169_04510</name>
</gene>
<dbReference type="EMBL" id="CP003473">
    <property type="protein sequence ID" value="AFH99590.1"/>
    <property type="molecule type" value="Genomic_DNA"/>
</dbReference>
<keyword evidence="6 10" id="KW-1133">Transmembrane helix</keyword>
<dbReference type="Proteomes" id="UP000005007">
    <property type="component" value="Chromosome"/>
</dbReference>
<dbReference type="GO" id="GO:0009252">
    <property type="term" value="P:peptidoglycan biosynthetic process"/>
    <property type="evidence" value="ECO:0007669"/>
    <property type="project" value="UniProtKB-UniRule"/>
</dbReference>
<comment type="subcellular location">
    <subcellularLocation>
        <location evidence="1 10">Cell membrane</location>
        <topology evidence="1 10">Multi-pass membrane protein</topology>
    </subcellularLocation>
</comment>
<feature type="transmembrane region" description="Helical" evidence="10">
    <location>
        <begin position="148"/>
        <end position="168"/>
    </location>
</feature>
<keyword evidence="5 10" id="KW-0573">Peptidoglycan synthesis</keyword>
<dbReference type="NCBIfam" id="TIGR01695">
    <property type="entry name" value="murJ_mviN"/>
    <property type="match status" value="1"/>
</dbReference>
<dbReference type="GO" id="GO:0015648">
    <property type="term" value="F:lipid-linked peptidoglycan transporter activity"/>
    <property type="evidence" value="ECO:0007669"/>
    <property type="project" value="UniProtKB-UniRule"/>
</dbReference>
<dbReference type="GO" id="GO:0071555">
    <property type="term" value="P:cell wall organization"/>
    <property type="evidence" value="ECO:0007669"/>
    <property type="project" value="UniProtKB-UniRule"/>
</dbReference>
<feature type="transmembrane region" description="Helical" evidence="10">
    <location>
        <begin position="21"/>
        <end position="44"/>
    </location>
</feature>
<feature type="transmembrane region" description="Helical" evidence="10">
    <location>
        <begin position="316"/>
        <end position="337"/>
    </location>
</feature>
<dbReference type="KEGG" id="hhq:HPSH169_04510"/>
<evidence type="ECO:0000256" key="7">
    <source>
        <dbReference type="ARBA" id="ARBA00023136"/>
    </source>
</evidence>
<evidence type="ECO:0000256" key="5">
    <source>
        <dbReference type="ARBA" id="ARBA00022984"/>
    </source>
</evidence>
<evidence type="ECO:0000256" key="9">
    <source>
        <dbReference type="ARBA" id="ARBA00061532"/>
    </source>
</evidence>
<reference evidence="12 13" key="1">
    <citation type="submission" date="2012-04" db="EMBL/GenBank/DDBJ databases">
        <authorList>
            <person name="Kersulyte D."/>
            <person name="Cabrera L."/>
            <person name="Pacheco R."/>
            <person name="Herrera P."/>
            <person name="Rodriguez C."/>
            <person name="Gilman R.H."/>
            <person name="Berg D.E."/>
        </authorList>
    </citation>
    <scope>NUCLEOTIDE SEQUENCE [LARGE SCALE GENOMIC DNA]</scope>
    <source>
        <strain evidence="12 13">Shi169</strain>
    </source>
</reference>
<protein>
    <recommendedName>
        <fullName evidence="10">Probable lipid II flippase MurJ</fullName>
    </recommendedName>
</protein>
<sequence>MLKKIFLTNSLGILCSRIFGFLRDLMMANILGAGVYSDIFFVAFKLPNLFRRIFAEGSFSQSFLPSFIRSSIKGSFASLVGLIFCGVLLIWCLLVALNPLWLAKLLAYGFDEEKLKLCAPIVAINFWYLLLVFITTFLGALLQYKHSFFASAYSASLLNLCMILALFVSKEKTHLEALYYLSYGVLLGGVAQILLHFYPLVKLGLWALLFKGLLGFKTKNALKKKYRSQRIKRDLKGFFKQFLPSVLGNSTTQIASFLDTTIASFLASGSVSYLYYANRVFQLPLALFAIAISTALFPSIAIAIKNNQQDLILQRLQKAWFFLVGVLLLCSIGGIMLSKEITELLFERGQFSPKDTLITSQVFSLYLLGLLPFGLTKLFSLWLYAKLEQKKAAKISLISLFLGLAASLSLMPLLGVLGLALANSLSGLFLFVLTIKAFGFQPFLGIIKNLKLWLVILFLACVEILLLLAFKSWVTHLYLFYYFQGF</sequence>
<feature type="transmembrane region" description="Helical" evidence="10">
    <location>
        <begin position="257"/>
        <end position="277"/>
    </location>
</feature>